<dbReference type="PIRSF" id="PIRSF018472">
    <property type="entry name" value="MreD_proteobac"/>
    <property type="match status" value="1"/>
</dbReference>
<dbReference type="GO" id="GO:0008360">
    <property type="term" value="P:regulation of cell shape"/>
    <property type="evidence" value="ECO:0007669"/>
    <property type="project" value="UniProtKB-UniRule"/>
</dbReference>
<evidence type="ECO:0000256" key="4">
    <source>
        <dbReference type="ARBA" id="ARBA00022692"/>
    </source>
</evidence>
<evidence type="ECO:0000313" key="11">
    <source>
        <dbReference type="Proteomes" id="UP000294841"/>
    </source>
</evidence>
<dbReference type="GO" id="GO:0005886">
    <property type="term" value="C:plasma membrane"/>
    <property type="evidence" value="ECO:0007669"/>
    <property type="project" value="UniProtKB-SubCell"/>
</dbReference>
<proteinExistence type="inferred from homology"/>
<evidence type="ECO:0000256" key="7">
    <source>
        <dbReference type="ARBA" id="ARBA00023136"/>
    </source>
</evidence>
<keyword evidence="11" id="KW-1185">Reference proteome</keyword>
<keyword evidence="4 9" id="KW-0812">Transmembrane</keyword>
<keyword evidence="7 8" id="KW-0472">Membrane</keyword>
<feature type="transmembrane region" description="Helical" evidence="9">
    <location>
        <begin position="6"/>
        <end position="25"/>
    </location>
</feature>
<comment type="similarity">
    <text evidence="2 8">Belongs to the MreD family.</text>
</comment>
<reference evidence="10 11" key="1">
    <citation type="submission" date="2019-03" db="EMBL/GenBank/DDBJ databases">
        <title>Genomic Encyclopedia of Type Strains, Phase IV (KMG-IV): sequencing the most valuable type-strain genomes for metagenomic binning, comparative biology and taxonomic classification.</title>
        <authorList>
            <person name="Goeker M."/>
        </authorList>
    </citation>
    <scope>NUCLEOTIDE SEQUENCE [LARGE SCALE GENOMIC DNA]</scope>
    <source>
        <strain evidence="10 11">DSM 28231</strain>
    </source>
</reference>
<sequence length="162" mass="19046">MKGHSLIQLFVVVSLFIITLVLEIAPWPISLHNFKPSWLILVLTYWVLAIPNRLSIGTGFILGILWDVTLGSVLGVHALVLSIFTYLIAKNHRILRNMSLWFQSLLMILFVFMLRFSIFMIDLFLNNAFFEWQIIWGAMISGLLWPWIFLLLRKIRRYLNLR</sequence>
<name>A0A4R2N333_9PAST</name>
<keyword evidence="8" id="KW-0997">Cell inner membrane</keyword>
<evidence type="ECO:0000256" key="8">
    <source>
        <dbReference type="PIRNR" id="PIRNR018472"/>
    </source>
</evidence>
<feature type="transmembrane region" description="Helical" evidence="9">
    <location>
        <begin position="133"/>
        <end position="152"/>
    </location>
</feature>
<feature type="transmembrane region" description="Helical" evidence="9">
    <location>
        <begin position="100"/>
        <end position="121"/>
    </location>
</feature>
<evidence type="ECO:0000256" key="6">
    <source>
        <dbReference type="ARBA" id="ARBA00022989"/>
    </source>
</evidence>
<dbReference type="PANTHER" id="PTHR37484">
    <property type="entry name" value="ROD SHAPE-DETERMINING PROTEIN MRED"/>
    <property type="match status" value="1"/>
</dbReference>
<comment type="subcellular location">
    <subcellularLocation>
        <location evidence="8">Cell inner membrane</location>
    </subcellularLocation>
    <subcellularLocation>
        <location evidence="1">Cell membrane</location>
        <topology evidence="1">Multi-pass membrane protein</topology>
    </subcellularLocation>
</comment>
<dbReference type="PANTHER" id="PTHR37484:SF1">
    <property type="entry name" value="ROD SHAPE-DETERMINING PROTEIN MRED"/>
    <property type="match status" value="1"/>
</dbReference>
<evidence type="ECO:0000256" key="1">
    <source>
        <dbReference type="ARBA" id="ARBA00004651"/>
    </source>
</evidence>
<feature type="transmembrane region" description="Helical" evidence="9">
    <location>
        <begin position="60"/>
        <end position="88"/>
    </location>
</feature>
<evidence type="ECO:0000313" key="10">
    <source>
        <dbReference type="EMBL" id="TCP14235.1"/>
    </source>
</evidence>
<keyword evidence="5 8" id="KW-0133">Cell shape</keyword>
<feature type="transmembrane region" description="Helical" evidence="9">
    <location>
        <begin position="37"/>
        <end position="54"/>
    </location>
</feature>
<protein>
    <recommendedName>
        <fullName evidence="8">Rod shape-determining protein MreD</fullName>
    </recommendedName>
</protein>
<dbReference type="Pfam" id="PF04093">
    <property type="entry name" value="MreD"/>
    <property type="match status" value="1"/>
</dbReference>
<dbReference type="AlphaFoldDB" id="A0A4R2N333"/>
<evidence type="ECO:0000256" key="3">
    <source>
        <dbReference type="ARBA" id="ARBA00022475"/>
    </source>
</evidence>
<accession>A0A4R2N333</accession>
<keyword evidence="6 9" id="KW-1133">Transmembrane helix</keyword>
<gene>
    <name evidence="10" type="ORF">EV697_101372</name>
</gene>
<comment type="function">
    <text evidence="8">Involved in formation of the rod shape of the cell. May also contribute to regulation of formation of penicillin-binding proteins.</text>
</comment>
<dbReference type="InterPro" id="IPR007227">
    <property type="entry name" value="Cell_shape_determining_MreD"/>
</dbReference>
<dbReference type="EMBL" id="SLXI01000001">
    <property type="protein sequence ID" value="TCP14235.1"/>
    <property type="molecule type" value="Genomic_DNA"/>
</dbReference>
<dbReference type="InterPro" id="IPR026034">
    <property type="entry name" value="MreD_proteobac"/>
</dbReference>
<evidence type="ECO:0000256" key="9">
    <source>
        <dbReference type="SAM" id="Phobius"/>
    </source>
</evidence>
<dbReference type="Proteomes" id="UP000294841">
    <property type="component" value="Unassembled WGS sequence"/>
</dbReference>
<organism evidence="10 11">
    <name type="scientific">Bisgaardia hudsonensis</name>
    <dbReference type="NCBI Taxonomy" id="109472"/>
    <lineage>
        <taxon>Bacteria</taxon>
        <taxon>Pseudomonadati</taxon>
        <taxon>Pseudomonadota</taxon>
        <taxon>Gammaproteobacteria</taxon>
        <taxon>Pasteurellales</taxon>
        <taxon>Pasteurellaceae</taxon>
        <taxon>Bisgaardia</taxon>
    </lineage>
</organism>
<evidence type="ECO:0000256" key="2">
    <source>
        <dbReference type="ARBA" id="ARBA00007776"/>
    </source>
</evidence>
<dbReference type="RefSeq" id="WP_132021941.1">
    <property type="nucleotide sequence ID" value="NZ_CP016605.1"/>
</dbReference>
<dbReference type="OrthoDB" id="6647425at2"/>
<evidence type="ECO:0000256" key="5">
    <source>
        <dbReference type="ARBA" id="ARBA00022960"/>
    </source>
</evidence>
<keyword evidence="3 8" id="KW-1003">Cell membrane</keyword>
<comment type="caution">
    <text evidence="10">The sequence shown here is derived from an EMBL/GenBank/DDBJ whole genome shotgun (WGS) entry which is preliminary data.</text>
</comment>
<dbReference type="NCBIfam" id="TIGR03426">
    <property type="entry name" value="shape_MreD"/>
    <property type="match status" value="1"/>
</dbReference>